<protein>
    <submittedName>
        <fullName evidence="2">Uncharacterized protein</fullName>
    </submittedName>
</protein>
<proteinExistence type="predicted"/>
<evidence type="ECO:0000313" key="3">
    <source>
        <dbReference type="Proteomes" id="UP000065220"/>
    </source>
</evidence>
<feature type="region of interest" description="Disordered" evidence="1">
    <location>
        <begin position="1"/>
        <end position="35"/>
    </location>
</feature>
<evidence type="ECO:0000313" key="2">
    <source>
        <dbReference type="EMBL" id="AMD87392.1"/>
    </source>
</evidence>
<feature type="compositionally biased region" description="Low complexity" evidence="1">
    <location>
        <begin position="103"/>
        <end position="117"/>
    </location>
</feature>
<name>A0A0X8JF31_ACTRD</name>
<sequence>MRVLDDDAGRALGVAGVPPGRGGDAEEGTGGAPLGAAVREVDGDEVLAGRAGAAARLVGGDEEAAVVEEAAGRDDAGLTLGGRRRASGTSPGSEALQPSDLRSATSTGAPSPATATSYWPGRVPSSARRSSGEMSPETTQEPRSGASVTVPTASPAASWTVTAPSATT</sequence>
<evidence type="ECO:0000256" key="1">
    <source>
        <dbReference type="SAM" id="MobiDB-lite"/>
    </source>
</evidence>
<gene>
    <name evidence="2" type="ORF">AXF14_07125</name>
</gene>
<dbReference type="RefSeq" id="WP_067942020.1">
    <property type="nucleotide sequence ID" value="NZ_CP014228.1"/>
</dbReference>
<organism evidence="2 3">
    <name type="scientific">Actinomyces radicidentis</name>
    <dbReference type="NCBI Taxonomy" id="111015"/>
    <lineage>
        <taxon>Bacteria</taxon>
        <taxon>Bacillati</taxon>
        <taxon>Actinomycetota</taxon>
        <taxon>Actinomycetes</taxon>
        <taxon>Actinomycetales</taxon>
        <taxon>Actinomycetaceae</taxon>
        <taxon>Actinomyces</taxon>
    </lineage>
</organism>
<keyword evidence="3" id="KW-1185">Reference proteome</keyword>
<feature type="compositionally biased region" description="Polar residues" evidence="1">
    <location>
        <begin position="127"/>
        <end position="168"/>
    </location>
</feature>
<dbReference type="Proteomes" id="UP000065220">
    <property type="component" value="Chromosome"/>
</dbReference>
<reference evidence="3" key="1">
    <citation type="submission" date="2016-02" db="EMBL/GenBank/DDBJ databases">
        <authorList>
            <person name="Holder M.E."/>
            <person name="Ajami N.J."/>
            <person name="Petrosino J.F."/>
        </authorList>
    </citation>
    <scope>NUCLEOTIDE SEQUENCE [LARGE SCALE GENOMIC DNA]</scope>
    <source>
        <strain evidence="3">CCUG 36733</strain>
    </source>
</reference>
<dbReference type="AlphaFoldDB" id="A0A0X8JF31"/>
<dbReference type="EMBL" id="CP014228">
    <property type="protein sequence ID" value="AMD87392.1"/>
    <property type="molecule type" value="Genomic_DNA"/>
</dbReference>
<feature type="region of interest" description="Disordered" evidence="1">
    <location>
        <begin position="69"/>
        <end position="168"/>
    </location>
</feature>
<dbReference type="KEGG" id="ard:AXF14_07125"/>
<accession>A0A0X8JF31</accession>